<organism evidence="2 3">
    <name type="scientific">Mesorhizobium marinum</name>
    <dbReference type="NCBI Taxonomy" id="3228790"/>
    <lineage>
        <taxon>Bacteria</taxon>
        <taxon>Pseudomonadati</taxon>
        <taxon>Pseudomonadota</taxon>
        <taxon>Alphaproteobacteria</taxon>
        <taxon>Hyphomicrobiales</taxon>
        <taxon>Phyllobacteriaceae</taxon>
        <taxon>Mesorhizobium</taxon>
    </lineage>
</organism>
<proteinExistence type="predicted"/>
<feature type="region of interest" description="Disordered" evidence="1">
    <location>
        <begin position="1"/>
        <end position="61"/>
    </location>
</feature>
<sequence>MGIEQAPTKQGRASARGLRKASANEERKVEAQKGSDLKKGAARFDERSRSSDGKSAGSKQR</sequence>
<evidence type="ECO:0000313" key="2">
    <source>
        <dbReference type="EMBL" id="MEW9806644.1"/>
    </source>
</evidence>
<dbReference type="Proteomes" id="UP001556196">
    <property type="component" value="Unassembled WGS sequence"/>
</dbReference>
<dbReference type="RefSeq" id="WP_367723776.1">
    <property type="nucleotide sequence ID" value="NZ_JBFOCH010000016.1"/>
</dbReference>
<evidence type="ECO:0008006" key="4">
    <source>
        <dbReference type="Google" id="ProtNLM"/>
    </source>
</evidence>
<keyword evidence="3" id="KW-1185">Reference proteome</keyword>
<feature type="compositionally biased region" description="Basic and acidic residues" evidence="1">
    <location>
        <begin position="22"/>
        <end position="52"/>
    </location>
</feature>
<protein>
    <recommendedName>
        <fullName evidence="4">Stress-induced protein</fullName>
    </recommendedName>
</protein>
<gene>
    <name evidence="2" type="ORF">ABUE31_11675</name>
</gene>
<evidence type="ECO:0000313" key="3">
    <source>
        <dbReference type="Proteomes" id="UP001556196"/>
    </source>
</evidence>
<reference evidence="2 3" key="1">
    <citation type="submission" date="2024-06" db="EMBL/GenBank/DDBJ databases">
        <authorList>
            <person name="Tuo L."/>
        </authorList>
    </citation>
    <scope>NUCLEOTIDE SEQUENCE [LARGE SCALE GENOMIC DNA]</scope>
    <source>
        <strain evidence="2 3">ZMM04-5</strain>
    </source>
</reference>
<comment type="caution">
    <text evidence="2">The sequence shown here is derived from an EMBL/GenBank/DDBJ whole genome shotgun (WGS) entry which is preliminary data.</text>
</comment>
<dbReference type="EMBL" id="JBFOCI010000003">
    <property type="protein sequence ID" value="MEW9806644.1"/>
    <property type="molecule type" value="Genomic_DNA"/>
</dbReference>
<name>A0ABV3R000_9HYPH</name>
<evidence type="ECO:0000256" key="1">
    <source>
        <dbReference type="SAM" id="MobiDB-lite"/>
    </source>
</evidence>
<accession>A0ABV3R000</accession>